<dbReference type="Proteomes" id="UP001069145">
    <property type="component" value="Unassembled WGS sequence"/>
</dbReference>
<evidence type="ECO:0000313" key="2">
    <source>
        <dbReference type="EMBL" id="MCY3053019.1"/>
    </source>
</evidence>
<feature type="coiled-coil region" evidence="1">
    <location>
        <begin position="21"/>
        <end position="66"/>
    </location>
</feature>
<keyword evidence="1" id="KW-0175">Coiled coil</keyword>
<dbReference type="AlphaFoldDB" id="A0A0X8FDX6"/>
<protein>
    <recommendedName>
        <fullName evidence="6">DUF4355 domain-containing protein</fullName>
    </recommendedName>
</protein>
<keyword evidence="5" id="KW-1185">Reference proteome</keyword>
<gene>
    <name evidence="3" type="ORF">I6G68_06975</name>
    <name evidence="2" type="ORF">ODY43_03365</name>
</gene>
<evidence type="ECO:0000313" key="5">
    <source>
        <dbReference type="Proteomes" id="UP001069145"/>
    </source>
</evidence>
<dbReference type="Proteomes" id="UP000594771">
    <property type="component" value="Chromosome"/>
</dbReference>
<dbReference type="RefSeq" id="WP_060778039.1">
    <property type="nucleotide sequence ID" value="NZ_CAJHLF010000003.1"/>
</dbReference>
<evidence type="ECO:0000313" key="4">
    <source>
        <dbReference type="Proteomes" id="UP000594771"/>
    </source>
</evidence>
<reference evidence="3 4" key="1">
    <citation type="submission" date="2020-12" db="EMBL/GenBank/DDBJ databases">
        <title>FDA dAtabase for Regulatory Grade micrObial Sequences (FDA-ARGOS): Supporting development and validation of Infectious Disease Dx tests.</title>
        <authorList>
            <person name="Sproer C."/>
            <person name="Gronow S."/>
            <person name="Severitt S."/>
            <person name="Schroder I."/>
            <person name="Tallon L."/>
            <person name="Sadzewicz L."/>
            <person name="Zhao X."/>
            <person name="Boylan J."/>
            <person name="Ott S."/>
            <person name="Bowen H."/>
            <person name="Vavikolanu K."/>
            <person name="Mehta A."/>
            <person name="Aluvathingal J."/>
            <person name="Nadendla S."/>
            <person name="Lowell S."/>
            <person name="Myers T."/>
            <person name="Yan Y."/>
            <person name="Sichtig H."/>
        </authorList>
    </citation>
    <scope>NUCLEOTIDE SEQUENCE [LARGE SCALE GENOMIC DNA]</scope>
    <source>
        <strain evidence="3 4">FDAARGOS_911</strain>
    </source>
</reference>
<dbReference type="EMBL" id="CP065662">
    <property type="protein sequence ID" value="QPS01102.1"/>
    <property type="molecule type" value="Genomic_DNA"/>
</dbReference>
<name>A0A0X8FDX6_9LACT</name>
<dbReference type="EMBL" id="JAOTML010000003">
    <property type="protein sequence ID" value="MCY3053019.1"/>
    <property type="molecule type" value="Genomic_DNA"/>
</dbReference>
<reference evidence="2" key="2">
    <citation type="submission" date="2022-09" db="EMBL/GenBank/DDBJ databases">
        <title>Aerococcus urinae taxonomy study.</title>
        <authorList>
            <person name="Christensen J."/>
            <person name="Senneby E."/>
        </authorList>
    </citation>
    <scope>NUCLEOTIDE SEQUENCE</scope>
    <source>
        <strain evidence="2">NLD-066-U95</strain>
    </source>
</reference>
<accession>A0A0X8FDX6</accession>
<dbReference type="GeneID" id="35767530"/>
<proteinExistence type="predicted"/>
<dbReference type="KEGG" id="aun:AWM73_03070"/>
<evidence type="ECO:0000256" key="1">
    <source>
        <dbReference type="SAM" id="Coils"/>
    </source>
</evidence>
<organism evidence="3 4">
    <name type="scientific">Aerococcus urinae</name>
    <dbReference type="NCBI Taxonomy" id="1376"/>
    <lineage>
        <taxon>Bacteria</taxon>
        <taxon>Bacillati</taxon>
        <taxon>Bacillota</taxon>
        <taxon>Bacilli</taxon>
        <taxon>Lactobacillales</taxon>
        <taxon>Aerococcaceae</taxon>
        <taxon>Aerococcus</taxon>
    </lineage>
</organism>
<sequence>MNDVQDEILRKPGAFDLGVYMEIKEEEAAKEYQQYKEAQKAKIKKMQEEEEKNRQFLADAMQVESDRLAKEQANREHDRRVLAQRKAFKEAGLVYNEKTTEEQALNDSYANLAESLINSAK</sequence>
<evidence type="ECO:0000313" key="3">
    <source>
        <dbReference type="EMBL" id="QPS01102.1"/>
    </source>
</evidence>
<evidence type="ECO:0008006" key="6">
    <source>
        <dbReference type="Google" id="ProtNLM"/>
    </source>
</evidence>